<feature type="transmembrane region" description="Helical" evidence="1">
    <location>
        <begin position="339"/>
        <end position="360"/>
    </location>
</feature>
<sequence length="638" mass="70754">MELSVRSHYHLLKKADELYGDSPAQYVKSSKKEYSPFSFREFTAESRSLSKALLTLGAKHGDRIGIIADVGPRWLRVSMAITSIGCVDVPRGSDATADDITYILNHAECSMLFVENEKVLAKFLPVIKSIATIREIILFSGNAASGDLKVRTIEELIQSVATDDSLEKEYARRGEAVKPDDLATIIYTSGTTGVPKGVMLTHGSMLWEVATLHKEFVKTGVTVGRGDITMGFLPPWHSGERMFETICFYSGAAVAFTTVAELARDLKAIRPTFLFTVPRVWENFYGKILDQLKGSAGFSRFLFQLFVRTASSFRAALDTVLDRQARLTARRSLNQIVRIPVAALIVLALLPAALVARLFLRKILAVLGGRVRFAFAGAGALQPEVDRFFHSIGLPLLEVYGMTENSGVSTIRHLNRFVTGTVGRPLTGVEIRLVNDRKDTITEPGIKGVALHRGPHNMKGYYREPEKTAAIIDAEGWLNSGDLLMWTAQADLKFAGRAKDTIVLSGGENVEPEPIENSLKQSEYFTHVVVVGQDRKTLGALIVPNREKLLPLLNGGAPSDPERLEEALNKSEEIAKLVREEIKKYVSQETGYKAFERVTTFHILGGEFAVNDELTQTQKVKRNRVQEKYSKEIDRMFS</sequence>
<accession>A0A833H2L3</accession>
<dbReference type="InterPro" id="IPR000873">
    <property type="entry name" value="AMP-dep_synth/lig_dom"/>
</dbReference>
<dbReference type="Proteomes" id="UP000460298">
    <property type="component" value="Unassembled WGS sequence"/>
</dbReference>
<dbReference type="InterPro" id="IPR042099">
    <property type="entry name" value="ANL_N_sf"/>
</dbReference>
<dbReference type="PROSITE" id="PS00455">
    <property type="entry name" value="AMP_BINDING"/>
    <property type="match status" value="1"/>
</dbReference>
<dbReference type="InterPro" id="IPR020845">
    <property type="entry name" value="AMP-binding_CS"/>
</dbReference>
<keyword evidence="1" id="KW-0472">Membrane</keyword>
<dbReference type="PANTHER" id="PTHR43813:SF1">
    <property type="entry name" value="ACYL-ACTIVATING ENZYME 16, CHLOROPLASTIC-RELATED"/>
    <property type="match status" value="1"/>
</dbReference>
<keyword evidence="1" id="KW-0812">Transmembrane</keyword>
<dbReference type="PANTHER" id="PTHR43813">
    <property type="entry name" value="ACYL-ACTIVATING ENZYME 16, CHLOROPLASTIC-RELATED"/>
    <property type="match status" value="1"/>
</dbReference>
<feature type="domain" description="AMP-dependent synthetase/ligase" evidence="2">
    <location>
        <begin position="19"/>
        <end position="462"/>
    </location>
</feature>
<keyword evidence="1" id="KW-1133">Transmembrane helix</keyword>
<organism evidence="3 4">
    <name type="scientific">Leptonema illini</name>
    <dbReference type="NCBI Taxonomy" id="183"/>
    <lineage>
        <taxon>Bacteria</taxon>
        <taxon>Pseudomonadati</taxon>
        <taxon>Spirochaetota</taxon>
        <taxon>Spirochaetia</taxon>
        <taxon>Leptospirales</taxon>
        <taxon>Leptospiraceae</taxon>
        <taxon>Leptonema</taxon>
    </lineage>
</organism>
<protein>
    <submittedName>
        <fullName evidence="3">Long-chain fatty acid--CoA ligase</fullName>
    </submittedName>
</protein>
<dbReference type="InterPro" id="IPR052987">
    <property type="entry name" value="Chloroplast_AMP-bd_Enzymes"/>
</dbReference>
<keyword evidence="3" id="KW-0436">Ligase</keyword>
<dbReference type="Pfam" id="PF23562">
    <property type="entry name" value="AMP-binding_C_3"/>
    <property type="match status" value="1"/>
</dbReference>
<gene>
    <name evidence="3" type="ORF">F9K24_08410</name>
</gene>
<dbReference type="Gene3D" id="3.30.300.30">
    <property type="match status" value="1"/>
</dbReference>
<dbReference type="PRINTS" id="PR00154">
    <property type="entry name" value="AMPBINDING"/>
</dbReference>
<dbReference type="AlphaFoldDB" id="A0A833H2L3"/>
<dbReference type="Gene3D" id="3.40.50.12780">
    <property type="entry name" value="N-terminal domain of ligase-like"/>
    <property type="match status" value="1"/>
</dbReference>
<name>A0A833H2L3_9LEPT</name>
<dbReference type="EMBL" id="WBUI01000006">
    <property type="protein sequence ID" value="KAB2933362.1"/>
    <property type="molecule type" value="Genomic_DNA"/>
</dbReference>
<dbReference type="InterPro" id="IPR020459">
    <property type="entry name" value="AMP-binding"/>
</dbReference>
<dbReference type="GO" id="GO:0016874">
    <property type="term" value="F:ligase activity"/>
    <property type="evidence" value="ECO:0007669"/>
    <property type="project" value="UniProtKB-KW"/>
</dbReference>
<comment type="caution">
    <text evidence="3">The sequence shown here is derived from an EMBL/GenBank/DDBJ whole genome shotgun (WGS) entry which is preliminary data.</text>
</comment>
<dbReference type="SUPFAM" id="SSF56801">
    <property type="entry name" value="Acetyl-CoA synthetase-like"/>
    <property type="match status" value="1"/>
</dbReference>
<evidence type="ECO:0000313" key="4">
    <source>
        <dbReference type="Proteomes" id="UP000460298"/>
    </source>
</evidence>
<dbReference type="InterPro" id="IPR045851">
    <property type="entry name" value="AMP-bd_C_sf"/>
</dbReference>
<reference evidence="3 4" key="1">
    <citation type="submission" date="2019-10" db="EMBL/GenBank/DDBJ databases">
        <title>Extracellular Electron Transfer in a Candidatus Methanoperedens spp. Enrichment Culture.</title>
        <authorList>
            <person name="Berger S."/>
            <person name="Rangel Shaw D."/>
            <person name="Berben T."/>
            <person name="In 'T Zandt M."/>
            <person name="Frank J."/>
            <person name="Reimann J."/>
            <person name="Jetten M.S.M."/>
            <person name="Welte C.U."/>
        </authorList>
    </citation>
    <scope>NUCLEOTIDE SEQUENCE [LARGE SCALE GENOMIC DNA]</scope>
    <source>
        <strain evidence="3">SB12</strain>
    </source>
</reference>
<dbReference type="Pfam" id="PF00501">
    <property type="entry name" value="AMP-binding"/>
    <property type="match status" value="1"/>
</dbReference>
<proteinExistence type="predicted"/>
<evidence type="ECO:0000313" key="3">
    <source>
        <dbReference type="EMBL" id="KAB2933362.1"/>
    </source>
</evidence>
<evidence type="ECO:0000256" key="1">
    <source>
        <dbReference type="SAM" id="Phobius"/>
    </source>
</evidence>
<evidence type="ECO:0000259" key="2">
    <source>
        <dbReference type="Pfam" id="PF00501"/>
    </source>
</evidence>